<gene>
    <name evidence="4" type="ORF">ABS764_13095</name>
</gene>
<dbReference type="Pfam" id="PF18962">
    <property type="entry name" value="Por_Secre_tail"/>
    <property type="match status" value="1"/>
</dbReference>
<evidence type="ECO:0000256" key="1">
    <source>
        <dbReference type="ARBA" id="ARBA00022729"/>
    </source>
</evidence>
<dbReference type="InterPro" id="IPR026444">
    <property type="entry name" value="Secre_tail"/>
</dbReference>
<accession>A0ABW8XX28</accession>
<dbReference type="Proteomes" id="UP001629260">
    <property type="component" value="Unassembled WGS sequence"/>
</dbReference>
<feature type="domain" description="Secretion system C-terminal sorting" evidence="3">
    <location>
        <begin position="77"/>
        <end position="147"/>
    </location>
</feature>
<evidence type="ECO:0000259" key="3">
    <source>
        <dbReference type="Pfam" id="PF18962"/>
    </source>
</evidence>
<dbReference type="RefSeq" id="WP_408082252.1">
    <property type="nucleotide sequence ID" value="NZ_JBELQA010000007.1"/>
</dbReference>
<keyword evidence="1" id="KW-0732">Signal</keyword>
<dbReference type="EMBL" id="JBELQA010000007">
    <property type="protein sequence ID" value="MFL9831785.1"/>
    <property type="molecule type" value="Genomic_DNA"/>
</dbReference>
<protein>
    <submittedName>
        <fullName evidence="4">T9SS type A sorting domain-containing protein</fullName>
    </submittedName>
</protein>
<name>A0ABW8XX28_9FLAO</name>
<sequence length="153" mass="17270">MTQNTVTDSNRRMESFSTTGSNITTSSGSVSYSVGQLFYAGFETADFNVAQGVQQAEVKETLSTKNESILPKTLMFVFPNPAKDFIYLTTVELALEKELISYKIFNLHGMLLKQGNISQEVSKIYLNDLMPSLYLLQVYQNNKLLKTFKIIKK</sequence>
<evidence type="ECO:0000256" key="2">
    <source>
        <dbReference type="SAM" id="MobiDB-lite"/>
    </source>
</evidence>
<organism evidence="4 5">
    <name type="scientific">Flavobacterium plantiphilum</name>
    <dbReference type="NCBI Taxonomy" id="3163297"/>
    <lineage>
        <taxon>Bacteria</taxon>
        <taxon>Pseudomonadati</taxon>
        <taxon>Bacteroidota</taxon>
        <taxon>Flavobacteriia</taxon>
        <taxon>Flavobacteriales</taxon>
        <taxon>Flavobacteriaceae</taxon>
        <taxon>Flavobacterium</taxon>
    </lineage>
</organism>
<dbReference type="NCBIfam" id="TIGR04183">
    <property type="entry name" value="Por_Secre_tail"/>
    <property type="match status" value="1"/>
</dbReference>
<comment type="caution">
    <text evidence="4">The sequence shown here is derived from an EMBL/GenBank/DDBJ whole genome shotgun (WGS) entry which is preliminary data.</text>
</comment>
<proteinExistence type="predicted"/>
<keyword evidence="5" id="KW-1185">Reference proteome</keyword>
<evidence type="ECO:0000313" key="4">
    <source>
        <dbReference type="EMBL" id="MFL9831785.1"/>
    </source>
</evidence>
<feature type="region of interest" description="Disordered" evidence="2">
    <location>
        <begin position="1"/>
        <end position="22"/>
    </location>
</feature>
<evidence type="ECO:0000313" key="5">
    <source>
        <dbReference type="Proteomes" id="UP001629260"/>
    </source>
</evidence>
<reference evidence="4 5" key="1">
    <citation type="submission" date="2024-06" db="EMBL/GenBank/DDBJ databases">
        <authorList>
            <person name="Kaempfer P."/>
            <person name="Viver T."/>
        </authorList>
    </citation>
    <scope>NUCLEOTIDE SEQUENCE [LARGE SCALE GENOMIC DNA]</scope>
    <source>
        <strain evidence="4 5">ST-87</strain>
    </source>
</reference>